<sequence>MSADPWAWCYYSRLRLAGGQYQVSGHEYQVEPMRCDDRVQVFKKATQMGFTELLIIRALHALKHGRYPQGAMYLFPTSDEVSLFSKSRFKPFLSANRGAIGKYVRETDSVDIKRVGDSFLYFRGARLSQTIEGTQKTSSKLKSTPVDAVFFDEFDEMDPESEDLVIARMEHSTVKERTYLANPTVPDFGIDKLWQQSDQRVWMIECDHCGRETCLELEFPNCLKRQRDGSVIRVCKSCGGEIYPKDGFWVPQYSGKDITGWWISHLNSTYKEPKELLDAYENPDTDLVRFHNLNLGMAYIKAEDRLTVNDVLLTCGPDKMAMSSDGPCCMGVDVGGKLHVVIGQKIGDKGIKILKMVRVSTFEDVWDLAQKYRVQSAVFDLKPEIHKVREFCATAQYSCFGCDYSEEQKGVAAWNESNNVVTVNRTEICDASHKLVTTPGRLELPRKDAEVEEFAREAVATAKVLEEDKKTGSMVYRYRKLGADHYRHALNYLLLASVRIQAVARTGKGVVSEPIRWVY</sequence>
<dbReference type="GO" id="GO:0016887">
    <property type="term" value="F:ATP hydrolysis activity"/>
    <property type="evidence" value="ECO:0007669"/>
    <property type="project" value="InterPro"/>
</dbReference>
<organism evidence="2">
    <name type="scientific">viral metagenome</name>
    <dbReference type="NCBI Taxonomy" id="1070528"/>
    <lineage>
        <taxon>unclassified sequences</taxon>
        <taxon>metagenomes</taxon>
        <taxon>organismal metagenomes</taxon>
    </lineage>
</organism>
<dbReference type="Gene3D" id="3.40.50.300">
    <property type="entry name" value="P-loop containing nucleotide triphosphate hydrolases"/>
    <property type="match status" value="1"/>
</dbReference>
<dbReference type="InterPro" id="IPR046453">
    <property type="entry name" value="GpA_ATPase"/>
</dbReference>
<evidence type="ECO:0000313" key="2">
    <source>
        <dbReference type="EMBL" id="QJA84984.1"/>
    </source>
</evidence>
<reference evidence="2" key="1">
    <citation type="submission" date="2020-03" db="EMBL/GenBank/DDBJ databases">
        <title>The deep terrestrial virosphere.</title>
        <authorList>
            <person name="Holmfeldt K."/>
            <person name="Nilsson E."/>
            <person name="Simone D."/>
            <person name="Lopez-Fernandez M."/>
            <person name="Wu X."/>
            <person name="de Brujin I."/>
            <person name="Lundin D."/>
            <person name="Andersson A."/>
            <person name="Bertilsson S."/>
            <person name="Dopson M."/>
        </authorList>
    </citation>
    <scope>NUCLEOTIDE SEQUENCE</scope>
    <source>
        <strain evidence="2">MM415B02304</strain>
    </source>
</reference>
<dbReference type="InterPro" id="IPR027417">
    <property type="entry name" value="P-loop_NTPase"/>
</dbReference>
<dbReference type="AlphaFoldDB" id="A0A6M3KU67"/>
<dbReference type="Pfam" id="PF05876">
    <property type="entry name" value="GpA_ATPase"/>
    <property type="match status" value="1"/>
</dbReference>
<accession>A0A6M3KU67</accession>
<proteinExistence type="predicted"/>
<feature type="domain" description="Phage terminase large subunit GpA ATPase" evidence="1">
    <location>
        <begin position="21"/>
        <end position="244"/>
    </location>
</feature>
<name>A0A6M3KU67_9ZZZZ</name>
<protein>
    <submittedName>
        <fullName evidence="2">Putative terminase</fullName>
    </submittedName>
</protein>
<gene>
    <name evidence="2" type="ORF">MM415B02304_0003</name>
</gene>
<dbReference type="EMBL" id="MT142546">
    <property type="protein sequence ID" value="QJA84984.1"/>
    <property type="molecule type" value="Genomic_DNA"/>
</dbReference>
<evidence type="ECO:0000259" key="1">
    <source>
        <dbReference type="Pfam" id="PF05876"/>
    </source>
</evidence>